<reference evidence="2 3" key="1">
    <citation type="submission" date="2019-04" db="EMBL/GenBank/DDBJ databases">
        <title>Phreatobacter aquaticus sp. nov.</title>
        <authorList>
            <person name="Choi A."/>
            <person name="Baek K."/>
        </authorList>
    </citation>
    <scope>NUCLEOTIDE SEQUENCE [LARGE SCALE GENOMIC DNA]</scope>
    <source>
        <strain evidence="2 3">NMCR1094</strain>
    </source>
</reference>
<dbReference type="KEGG" id="paqt:E8L99_13135"/>
<dbReference type="Pfam" id="PF11836">
    <property type="entry name" value="Phage_TAC_11"/>
    <property type="match status" value="1"/>
</dbReference>
<evidence type="ECO:0000313" key="3">
    <source>
        <dbReference type="Proteomes" id="UP000298588"/>
    </source>
</evidence>
<dbReference type="InterPro" id="IPR021791">
    <property type="entry name" value="Phage_TAC_11"/>
</dbReference>
<gene>
    <name evidence="2" type="ORF">E8L99_13135</name>
</gene>
<evidence type="ECO:0000313" key="2">
    <source>
        <dbReference type="EMBL" id="QCK86634.1"/>
    </source>
</evidence>
<evidence type="ECO:0000256" key="1">
    <source>
        <dbReference type="SAM" id="MobiDB-lite"/>
    </source>
</evidence>
<dbReference type="RefSeq" id="WP_137099965.1">
    <property type="nucleotide sequence ID" value="NZ_CP039865.1"/>
</dbReference>
<dbReference type="OrthoDB" id="7206814at2"/>
<protein>
    <submittedName>
        <fullName evidence="2">Gene transfer agent family protein</fullName>
    </submittedName>
</protein>
<dbReference type="AlphaFoldDB" id="A0A4D7QMY9"/>
<dbReference type="Proteomes" id="UP000298588">
    <property type="component" value="Chromosome"/>
</dbReference>
<keyword evidence="3" id="KW-1185">Reference proteome</keyword>
<feature type="compositionally biased region" description="Pro residues" evidence="1">
    <location>
        <begin position="114"/>
        <end position="133"/>
    </location>
</feature>
<dbReference type="EMBL" id="CP039865">
    <property type="protein sequence ID" value="QCK86634.1"/>
    <property type="molecule type" value="Genomic_DNA"/>
</dbReference>
<proteinExistence type="predicted"/>
<sequence length="133" mass="13263">MANLKRGEIEADLGGTTRRLVLTLGALAELEAVFEAGSLIELAERFETGRLSAGDLIAVIAAGLRGAGDNLSDREVAALTVDGGAATYVRIVTDLLTATFGGGAGSEKGTASTPFPPAPAIAGGPPNPSPGTM</sequence>
<organism evidence="2 3">
    <name type="scientific">Phreatobacter aquaticus</name>
    <dbReference type="NCBI Taxonomy" id="2570229"/>
    <lineage>
        <taxon>Bacteria</taxon>
        <taxon>Pseudomonadati</taxon>
        <taxon>Pseudomonadota</taxon>
        <taxon>Alphaproteobacteria</taxon>
        <taxon>Hyphomicrobiales</taxon>
        <taxon>Phreatobacteraceae</taxon>
        <taxon>Phreatobacter</taxon>
    </lineage>
</organism>
<accession>A0A4D7QMY9</accession>
<name>A0A4D7QMY9_9HYPH</name>
<feature type="region of interest" description="Disordered" evidence="1">
    <location>
        <begin position="103"/>
        <end position="133"/>
    </location>
</feature>